<keyword evidence="3" id="KW-0050">Antiport</keyword>
<dbReference type="KEGG" id="mech:Q9L42_019080"/>
<dbReference type="GO" id="GO:0015386">
    <property type="term" value="F:potassium:proton antiporter activity"/>
    <property type="evidence" value="ECO:0007669"/>
    <property type="project" value="TreeGrafter"/>
</dbReference>
<dbReference type="SUPFAM" id="SSF51206">
    <property type="entry name" value="cAMP-binding domain-like"/>
    <property type="match status" value="1"/>
</dbReference>
<dbReference type="AlphaFoldDB" id="A0AAU7NTW3"/>
<feature type="transmembrane region" description="Helical" evidence="11">
    <location>
        <begin position="317"/>
        <end position="336"/>
    </location>
</feature>
<organism evidence="13 14">
    <name type="scientific">Methylomarinum roseum</name>
    <dbReference type="NCBI Taxonomy" id="3067653"/>
    <lineage>
        <taxon>Bacteria</taxon>
        <taxon>Pseudomonadati</taxon>
        <taxon>Pseudomonadota</taxon>
        <taxon>Gammaproteobacteria</taxon>
        <taxon>Methylococcales</taxon>
        <taxon>Methylococcaceae</taxon>
        <taxon>Methylomarinum</taxon>
    </lineage>
</organism>
<keyword evidence="5 11" id="KW-0812">Transmembrane</keyword>
<dbReference type="GO" id="GO:0005886">
    <property type="term" value="C:plasma membrane"/>
    <property type="evidence" value="ECO:0007669"/>
    <property type="project" value="UniProtKB-SubCell"/>
</dbReference>
<evidence type="ECO:0000256" key="1">
    <source>
        <dbReference type="ARBA" id="ARBA00004651"/>
    </source>
</evidence>
<evidence type="ECO:0000313" key="13">
    <source>
        <dbReference type="EMBL" id="XBS20427.1"/>
    </source>
</evidence>
<dbReference type="InterPro" id="IPR006153">
    <property type="entry name" value="Cation/H_exchanger_TM"/>
</dbReference>
<dbReference type="PANTHER" id="PTHR10110:SF86">
    <property type="entry name" value="SODIUM_HYDROGEN EXCHANGER 7"/>
    <property type="match status" value="1"/>
</dbReference>
<evidence type="ECO:0000256" key="4">
    <source>
        <dbReference type="ARBA" id="ARBA00022475"/>
    </source>
</evidence>
<feature type="transmembrane region" description="Helical" evidence="11">
    <location>
        <begin position="12"/>
        <end position="29"/>
    </location>
</feature>
<dbReference type="InterPro" id="IPR000595">
    <property type="entry name" value="cNMP-bd_dom"/>
</dbReference>
<keyword evidence="10" id="KW-0739">Sodium transport</keyword>
<feature type="transmembrane region" description="Helical" evidence="11">
    <location>
        <begin position="286"/>
        <end position="311"/>
    </location>
</feature>
<evidence type="ECO:0000256" key="11">
    <source>
        <dbReference type="SAM" id="Phobius"/>
    </source>
</evidence>
<evidence type="ECO:0000256" key="3">
    <source>
        <dbReference type="ARBA" id="ARBA00022449"/>
    </source>
</evidence>
<evidence type="ECO:0000256" key="2">
    <source>
        <dbReference type="ARBA" id="ARBA00022448"/>
    </source>
</evidence>
<feature type="transmembrane region" description="Helical" evidence="11">
    <location>
        <begin position="125"/>
        <end position="147"/>
    </location>
</feature>
<evidence type="ECO:0000256" key="5">
    <source>
        <dbReference type="ARBA" id="ARBA00022692"/>
    </source>
</evidence>
<dbReference type="GO" id="GO:0015385">
    <property type="term" value="F:sodium:proton antiporter activity"/>
    <property type="evidence" value="ECO:0007669"/>
    <property type="project" value="InterPro"/>
</dbReference>
<accession>A0AAU7NTW3</accession>
<dbReference type="InterPro" id="IPR018422">
    <property type="entry name" value="Cation/H_exchanger_CPA1"/>
</dbReference>
<keyword evidence="6 11" id="KW-1133">Transmembrane helix</keyword>
<name>A0AAU7NTW3_9GAMM</name>
<dbReference type="EMBL" id="CP157743">
    <property type="protein sequence ID" value="XBS20427.1"/>
    <property type="molecule type" value="Genomic_DNA"/>
</dbReference>
<dbReference type="GO" id="GO:0051453">
    <property type="term" value="P:regulation of intracellular pH"/>
    <property type="evidence" value="ECO:0007669"/>
    <property type="project" value="TreeGrafter"/>
</dbReference>
<feature type="transmembrane region" description="Helical" evidence="11">
    <location>
        <begin position="168"/>
        <end position="187"/>
    </location>
</feature>
<feature type="transmembrane region" description="Helical" evidence="11">
    <location>
        <begin position="356"/>
        <end position="374"/>
    </location>
</feature>
<dbReference type="GO" id="GO:0098719">
    <property type="term" value="P:sodium ion import across plasma membrane"/>
    <property type="evidence" value="ECO:0007669"/>
    <property type="project" value="TreeGrafter"/>
</dbReference>
<dbReference type="Gene3D" id="2.60.120.10">
    <property type="entry name" value="Jelly Rolls"/>
    <property type="match status" value="1"/>
</dbReference>
<keyword evidence="2" id="KW-0813">Transport</keyword>
<dbReference type="InterPro" id="IPR014710">
    <property type="entry name" value="RmlC-like_jellyroll"/>
</dbReference>
<dbReference type="Pfam" id="PF00027">
    <property type="entry name" value="cNMP_binding"/>
    <property type="match status" value="1"/>
</dbReference>
<feature type="domain" description="Cyclic nucleotide-binding" evidence="12">
    <location>
        <begin position="696"/>
        <end position="798"/>
    </location>
</feature>
<protein>
    <submittedName>
        <fullName evidence="13">Cation:proton antiporter</fullName>
    </submittedName>
</protein>
<comment type="subcellular location">
    <subcellularLocation>
        <location evidence="1">Cell membrane</location>
        <topology evidence="1">Multi-pass membrane protein</topology>
    </subcellularLocation>
</comment>
<proteinExistence type="predicted"/>
<evidence type="ECO:0000256" key="7">
    <source>
        <dbReference type="ARBA" id="ARBA00023053"/>
    </source>
</evidence>
<dbReference type="InterPro" id="IPR018488">
    <property type="entry name" value="cNMP-bd_CS"/>
</dbReference>
<evidence type="ECO:0000256" key="9">
    <source>
        <dbReference type="ARBA" id="ARBA00023136"/>
    </source>
</evidence>
<dbReference type="Proteomes" id="UP001225378">
    <property type="component" value="Chromosome"/>
</dbReference>
<keyword evidence="7" id="KW-0915">Sodium</keyword>
<keyword evidence="4" id="KW-1003">Cell membrane</keyword>
<sequence length="823" mass="93343">MPGHLMELSEILLVAFSLLFLAMVTAGLSRHLTVPYTVMLVILGMAINLAKSYIPFFPLLKNFHITSELVLFVFLPALIFEASLKIDARELLKNIWPVLLLAIPGMLISMLLVGIGLWFTLDVDIAVALLFGALISATDPVAVVAIFKNLGISKRLTVLVEGESLFNDATAIVLFNMILAMVLTPQFSYSNALPAIPEFFRVFLGGIGVGVVVALLMSELMVRLNHEDSSAPVVFSLIMPYFCFIFAEHAFEVSGVMAVLSAAICLNVAGLMRLSGETSDAVYTTWEVLVLICNSLLFLLIGMSIDIVVLAQYWQPIAFAVIAVTVARGIGVYGFLPMTIKLFRLPRVDVSSQHMMWWGGLRGGLAIAIVLTVPDTLAEKRLLFELTLGVVLVSLLINASTIRYLIRWRRIDGLAEGEKAELQQNLERVNNAVDAVLQQFSQMHLLDKELKLSIEHEMEQDLQSHSQDLNRSQRLELVRINAIDAEKDELELLQDIGLLNYYTYLTFRDLLHHDQARSSQQPKKRNDNLAEAKNIFVRSEWRIINFLGQHDWTQSLLTKYQELRFSNRLQHDIAGVLLAHAALRLLKEQEHFLDPYQYHRLRNVYQDRLRRRQLRLRTFAEHYSDFYHQYENVLFQRVALKYSLKLINDEHEEGKISTKVYNHIGKRLHVALKKLPMMKTALSLNRRDDWINHVSLFKGLPEQELEKLAGNAQYVNFLSGDTIFNEGDKGHAIYILVGGRLNVFKLNQHGQNQHLAELREGCVVGEHALFEESRRSATVVAKTYATLLRLTIKDITQLSKVLPELQSRLLAIDRERIENTTGK</sequence>
<dbReference type="Pfam" id="PF00999">
    <property type="entry name" value="Na_H_Exchanger"/>
    <property type="match status" value="1"/>
</dbReference>
<keyword evidence="8" id="KW-0406">Ion transport</keyword>
<dbReference type="PROSITE" id="PS50042">
    <property type="entry name" value="CNMP_BINDING_3"/>
    <property type="match status" value="1"/>
</dbReference>
<evidence type="ECO:0000313" key="14">
    <source>
        <dbReference type="Proteomes" id="UP001225378"/>
    </source>
</evidence>
<dbReference type="CDD" id="cd00038">
    <property type="entry name" value="CAP_ED"/>
    <property type="match status" value="1"/>
</dbReference>
<feature type="transmembrane region" description="Helical" evidence="11">
    <location>
        <begin position="36"/>
        <end position="57"/>
    </location>
</feature>
<keyword evidence="14" id="KW-1185">Reference proteome</keyword>
<dbReference type="Gene3D" id="6.10.140.1330">
    <property type="match status" value="1"/>
</dbReference>
<dbReference type="SMART" id="SM00100">
    <property type="entry name" value="cNMP"/>
    <property type="match status" value="1"/>
</dbReference>
<evidence type="ECO:0000256" key="10">
    <source>
        <dbReference type="ARBA" id="ARBA00023201"/>
    </source>
</evidence>
<feature type="transmembrane region" description="Helical" evidence="11">
    <location>
        <begin position="386"/>
        <end position="406"/>
    </location>
</feature>
<dbReference type="PANTHER" id="PTHR10110">
    <property type="entry name" value="SODIUM/HYDROGEN EXCHANGER"/>
    <property type="match status" value="1"/>
</dbReference>
<feature type="transmembrane region" description="Helical" evidence="11">
    <location>
        <begin position="229"/>
        <end position="247"/>
    </location>
</feature>
<evidence type="ECO:0000256" key="8">
    <source>
        <dbReference type="ARBA" id="ARBA00023065"/>
    </source>
</evidence>
<evidence type="ECO:0000259" key="12">
    <source>
        <dbReference type="PROSITE" id="PS50042"/>
    </source>
</evidence>
<evidence type="ECO:0000256" key="6">
    <source>
        <dbReference type="ARBA" id="ARBA00022989"/>
    </source>
</evidence>
<keyword evidence="9 11" id="KW-0472">Membrane</keyword>
<dbReference type="InterPro" id="IPR018490">
    <property type="entry name" value="cNMP-bd_dom_sf"/>
</dbReference>
<gene>
    <name evidence="13" type="ORF">Q9L42_019080</name>
</gene>
<feature type="transmembrane region" description="Helical" evidence="11">
    <location>
        <begin position="96"/>
        <end position="119"/>
    </location>
</feature>
<reference evidence="13 14" key="1">
    <citation type="journal article" date="2024" name="Microbiology">
        <title>Methylomarinum rosea sp. nov., a novel halophilic methanotrophic bacterium from the hypersaline Lake Elton.</title>
        <authorList>
            <person name="Suleimanov R.Z."/>
            <person name="Oshkin I.Y."/>
            <person name="Danilova O.V."/>
            <person name="Suzina N.E."/>
            <person name="Dedysh S.N."/>
        </authorList>
    </citation>
    <scope>NUCLEOTIDE SEQUENCE [LARGE SCALE GENOMIC DNA]</scope>
    <source>
        <strain evidence="13 14">Ch1-1</strain>
    </source>
</reference>
<feature type="transmembrane region" description="Helical" evidence="11">
    <location>
        <begin position="199"/>
        <end position="217"/>
    </location>
</feature>
<feature type="transmembrane region" description="Helical" evidence="11">
    <location>
        <begin position="63"/>
        <end position="84"/>
    </location>
</feature>
<dbReference type="PROSITE" id="PS00889">
    <property type="entry name" value="CNMP_BINDING_2"/>
    <property type="match status" value="1"/>
</dbReference>
<dbReference type="RefSeq" id="WP_305906796.1">
    <property type="nucleotide sequence ID" value="NZ_CP157743.1"/>
</dbReference>